<keyword evidence="4" id="KW-1185">Reference proteome</keyword>
<comment type="caution">
    <text evidence="3">The sequence shown here is derived from an EMBL/GenBank/DDBJ whole genome shotgun (WGS) entry which is preliminary data.</text>
</comment>
<evidence type="ECO:0000256" key="1">
    <source>
        <dbReference type="SAM" id="MobiDB-lite"/>
    </source>
</evidence>
<name>A0ABQ0CWK5_9HYPO</name>
<organism evidence="3 4">
    <name type="scientific">Epichloe bromicola</name>
    <dbReference type="NCBI Taxonomy" id="79588"/>
    <lineage>
        <taxon>Eukaryota</taxon>
        <taxon>Fungi</taxon>
        <taxon>Dikarya</taxon>
        <taxon>Ascomycota</taxon>
        <taxon>Pezizomycotina</taxon>
        <taxon>Sordariomycetes</taxon>
        <taxon>Hypocreomycetidae</taxon>
        <taxon>Hypocreales</taxon>
        <taxon>Clavicipitaceae</taxon>
        <taxon>Epichloe</taxon>
    </lineage>
</organism>
<reference evidence="4" key="1">
    <citation type="submission" date="2024-06" db="EMBL/GenBank/DDBJ databases">
        <title>Draft Genome Sequences of Epichloe bromicola Strains Isolated from Elymus ciliaris.</title>
        <authorList>
            <consortium name="Epichloe bromicola genome sequencing consortium"/>
            <person name="Miura A."/>
            <person name="Imano S."/>
            <person name="Ashida A."/>
            <person name="Sato I."/>
            <person name="Chiba S."/>
            <person name="Tanaka A."/>
            <person name="Camagna M."/>
            <person name="Takemoto D."/>
        </authorList>
    </citation>
    <scope>NUCLEOTIDE SEQUENCE [LARGE SCALE GENOMIC DNA]</scope>
    <source>
        <strain evidence="4">DP</strain>
    </source>
</reference>
<feature type="compositionally biased region" description="Acidic residues" evidence="1">
    <location>
        <begin position="214"/>
        <end position="236"/>
    </location>
</feature>
<dbReference type="Proteomes" id="UP001562357">
    <property type="component" value="Unassembled WGS sequence"/>
</dbReference>
<feature type="signal peptide" evidence="2">
    <location>
        <begin position="1"/>
        <end position="15"/>
    </location>
</feature>
<evidence type="ECO:0000313" key="3">
    <source>
        <dbReference type="EMBL" id="GAB0137835.1"/>
    </source>
</evidence>
<protein>
    <submittedName>
        <fullName evidence="3">Uncharacterized protein</fullName>
    </submittedName>
</protein>
<proteinExistence type="predicted"/>
<feature type="chain" id="PRO_5046303175" evidence="2">
    <location>
        <begin position="16"/>
        <end position="236"/>
    </location>
</feature>
<evidence type="ECO:0000256" key="2">
    <source>
        <dbReference type="SAM" id="SignalP"/>
    </source>
</evidence>
<sequence>MLLIVLLALLGAALGVPSRDGHKGISKKKLCADRCNDIFFECKADPASDKMICGADYVGCLGYNPLGLDGQLSAIPTACYSAKGAPHPRPTMDSCAQKCHEKFELCRDVAWANPLACASDYASCLGYSPFPSKTNEKLVPPTVCSKSPPGPTIMKPRDTCVDDCLAEYNECKNEAGSTQPTWCAGKLAICLGYSPFDDITGSFEFPPDCVGIEPGEEEPGEEEPGEEEPGEEATPD</sequence>
<keyword evidence="2" id="KW-0732">Signal</keyword>
<dbReference type="EMBL" id="BAAFGZ010000323">
    <property type="protein sequence ID" value="GAB0137835.1"/>
    <property type="molecule type" value="Genomic_DNA"/>
</dbReference>
<evidence type="ECO:0000313" key="4">
    <source>
        <dbReference type="Proteomes" id="UP001562357"/>
    </source>
</evidence>
<accession>A0ABQ0CWK5</accession>
<gene>
    <name evidence="3" type="primary">g6088</name>
    <name evidence="3" type="ORF">EsDP_00006088</name>
</gene>
<feature type="region of interest" description="Disordered" evidence="1">
    <location>
        <begin position="207"/>
        <end position="236"/>
    </location>
</feature>